<keyword evidence="9" id="KW-1185">Reference proteome</keyword>
<dbReference type="GO" id="GO:0003676">
    <property type="term" value="F:nucleic acid binding"/>
    <property type="evidence" value="ECO:0007669"/>
    <property type="project" value="InterPro"/>
</dbReference>
<keyword evidence="2 4" id="KW-0863">Zinc-finger</keyword>
<dbReference type="Gene3D" id="6.10.250.3410">
    <property type="entry name" value="DBF zinc finger"/>
    <property type="match status" value="1"/>
</dbReference>
<dbReference type="InterPro" id="IPR001357">
    <property type="entry name" value="BRCT_dom"/>
</dbReference>
<evidence type="ECO:0000256" key="2">
    <source>
        <dbReference type="ARBA" id="ARBA00022771"/>
    </source>
</evidence>
<dbReference type="SMART" id="SM00586">
    <property type="entry name" value="ZnF_DBF"/>
    <property type="match status" value="1"/>
</dbReference>
<dbReference type="Pfam" id="PF07535">
    <property type="entry name" value="zf-DBF"/>
    <property type="match status" value="1"/>
</dbReference>
<keyword evidence="1" id="KW-0479">Metal-binding</keyword>
<name>A0AAN6GQ01_9BASI</name>
<dbReference type="InterPro" id="IPR013939">
    <property type="entry name" value="Regulatory_Dfp1/Him1"/>
</dbReference>
<feature type="region of interest" description="Disordered" evidence="5">
    <location>
        <begin position="1"/>
        <end position="33"/>
    </location>
</feature>
<organism evidence="8 9">
    <name type="scientific">Tilletia horrida</name>
    <dbReference type="NCBI Taxonomy" id="155126"/>
    <lineage>
        <taxon>Eukaryota</taxon>
        <taxon>Fungi</taxon>
        <taxon>Dikarya</taxon>
        <taxon>Basidiomycota</taxon>
        <taxon>Ustilaginomycotina</taxon>
        <taxon>Exobasidiomycetes</taxon>
        <taxon>Tilletiales</taxon>
        <taxon>Tilletiaceae</taxon>
        <taxon>Tilletia</taxon>
    </lineage>
</organism>
<evidence type="ECO:0000313" key="8">
    <source>
        <dbReference type="EMBL" id="KAK0551485.1"/>
    </source>
</evidence>
<dbReference type="PANTHER" id="PTHR15375:SF26">
    <property type="entry name" value="PROTEIN CHIFFON"/>
    <property type="match status" value="1"/>
</dbReference>
<feature type="domain" description="BRCT" evidence="6">
    <location>
        <begin position="205"/>
        <end position="252"/>
    </location>
</feature>
<dbReference type="Pfam" id="PF08630">
    <property type="entry name" value="Dfp1_Him1_M"/>
    <property type="match status" value="1"/>
</dbReference>
<dbReference type="FunFam" id="6.10.250.3410:FF:000001">
    <property type="entry name" value="Protein DBF4 homolog A"/>
    <property type="match status" value="1"/>
</dbReference>
<evidence type="ECO:0000256" key="5">
    <source>
        <dbReference type="SAM" id="MobiDB-lite"/>
    </source>
</evidence>
<dbReference type="GO" id="GO:0010571">
    <property type="term" value="P:positive regulation of nuclear cell cycle DNA replication"/>
    <property type="evidence" value="ECO:0007669"/>
    <property type="project" value="TreeGrafter"/>
</dbReference>
<evidence type="ECO:0000259" key="7">
    <source>
        <dbReference type="PROSITE" id="PS51265"/>
    </source>
</evidence>
<dbReference type="PANTHER" id="PTHR15375">
    <property type="entry name" value="ACTIVATOR OF S-PHASE KINASE-RELATED"/>
    <property type="match status" value="1"/>
</dbReference>
<dbReference type="GO" id="GO:0031431">
    <property type="term" value="C:Dbf4-dependent protein kinase complex"/>
    <property type="evidence" value="ECO:0007669"/>
    <property type="project" value="TreeGrafter"/>
</dbReference>
<evidence type="ECO:0000259" key="6">
    <source>
        <dbReference type="PROSITE" id="PS50172"/>
    </source>
</evidence>
<sequence>MERRPLQDKVNTPRASHVRNELSTPPQLPGKTDVKLLDHERGRVGPYDKALHLTRDSHLLEPRRADSHILQTARSPLAATLTPQKRKVPQDFVHARNRIDENHVSPSPPKKFRTVVRDHARHVGTVPGNRVPHPSRHSPGGRVGQAHLPIPSTSQRLPQHQHGASTKPAPVVTTKRIDKKLRISEEEQRSNMAGQQEKAATWRYKFRKAFPTFVFYLDGYDTSTRTQIENAVRSLGARVEPFFSKGLTHLVTTRPVPALPVTPAEAASAGKNAAATASGPKVGVVNAQTIDVTGRSRPGQSTQTLLAARATHREVNKTSVPLHSDRNPFDEPGPVPAANDIAYKAKELGIKVWHHSKLNTILNMLLGDQSTTVNQAAKEDLGTLLRREKVEGTTERDPTAPRADYYYFSKNVHYLLVEDATKEHRPIMTQEFPRPKDQPSLERPPWPRLFGELEGKCPFTFYDMSKHANRTDRRPTAEKSLRRAMSMTQVGVKPDVVTEEAVLNEIANGVPTTDANTAYLQAEIAAAAARRRGDPGATTAYPLASGNSVRITSNIASTALTSTTSHGPGSFGLAHGQTLGGGAHGASGSGAFPHGRSALAQMSRRTQTIGVPKAPEGEFGTVSRSTSMQSLSSAWQNGGLHGPAKEGVWRLKESLAAADGLINTAVKADNSRYESTMGKALGVMGPPQMSVEEHRRRATALSGLSGNSNVSALLGTGGAIQRPGWPQVMQRKGDQGLGGIRRSVSVNEGLRAKARAEAILAAAQSRAKENKPGYCENCRVKFENLEEHARTKKHMRFANNQDNFFEVDQLIERCHERATP</sequence>
<protein>
    <submittedName>
        <fullName evidence="8">Cdc7p-Dbf4p kinase complex regulatory subunit</fullName>
    </submittedName>
</protein>
<evidence type="ECO:0000256" key="1">
    <source>
        <dbReference type="ARBA" id="ARBA00022723"/>
    </source>
</evidence>
<dbReference type="SUPFAM" id="SSF52113">
    <property type="entry name" value="BRCT domain"/>
    <property type="match status" value="1"/>
</dbReference>
<reference evidence="8" key="1">
    <citation type="journal article" date="2023" name="PhytoFront">
        <title>Draft Genome Resources of Seven Strains of Tilletia horrida, Causal Agent of Kernel Smut of Rice.</title>
        <authorList>
            <person name="Khanal S."/>
            <person name="Antony Babu S."/>
            <person name="Zhou X.G."/>
        </authorList>
    </citation>
    <scope>NUCLEOTIDE SEQUENCE</scope>
    <source>
        <strain evidence="8">TX6</strain>
    </source>
</reference>
<dbReference type="GO" id="GO:0043539">
    <property type="term" value="F:protein serine/threonine kinase activator activity"/>
    <property type="evidence" value="ECO:0007669"/>
    <property type="project" value="TreeGrafter"/>
</dbReference>
<dbReference type="CDD" id="cd00027">
    <property type="entry name" value="BRCT"/>
    <property type="match status" value="1"/>
</dbReference>
<dbReference type="InterPro" id="IPR055116">
    <property type="entry name" value="DBF4_BRCT"/>
</dbReference>
<feature type="compositionally biased region" description="Polar residues" evidence="5">
    <location>
        <begin position="151"/>
        <end position="164"/>
    </location>
</feature>
<evidence type="ECO:0000256" key="3">
    <source>
        <dbReference type="ARBA" id="ARBA00022833"/>
    </source>
</evidence>
<dbReference type="GO" id="GO:0008270">
    <property type="term" value="F:zinc ion binding"/>
    <property type="evidence" value="ECO:0007669"/>
    <property type="project" value="UniProtKB-KW"/>
</dbReference>
<evidence type="ECO:0000313" key="9">
    <source>
        <dbReference type="Proteomes" id="UP001176517"/>
    </source>
</evidence>
<dbReference type="InterPro" id="IPR006572">
    <property type="entry name" value="Znf_DBF"/>
</dbReference>
<dbReference type="InterPro" id="IPR038545">
    <property type="entry name" value="Znf_DBF_sf"/>
</dbReference>
<keyword evidence="3" id="KW-0862">Zinc</keyword>
<dbReference type="PROSITE" id="PS50172">
    <property type="entry name" value="BRCT"/>
    <property type="match status" value="1"/>
</dbReference>
<dbReference type="PROSITE" id="PS51265">
    <property type="entry name" value="ZF_DBF4"/>
    <property type="match status" value="1"/>
</dbReference>
<dbReference type="AlphaFoldDB" id="A0AAN6GQ01"/>
<gene>
    <name evidence="8" type="primary">DBF4</name>
    <name evidence="8" type="ORF">OC846_003263</name>
</gene>
<comment type="caution">
    <text evidence="8">The sequence shown here is derived from an EMBL/GenBank/DDBJ whole genome shotgun (WGS) entry which is preliminary data.</text>
</comment>
<feature type="region of interest" description="Disordered" evidence="5">
    <location>
        <begin position="124"/>
        <end position="171"/>
    </location>
</feature>
<dbReference type="Pfam" id="PF22437">
    <property type="entry name" value="DBF4_BRCT"/>
    <property type="match status" value="1"/>
</dbReference>
<dbReference type="InterPro" id="IPR036420">
    <property type="entry name" value="BRCT_dom_sf"/>
</dbReference>
<dbReference type="InterPro" id="IPR051590">
    <property type="entry name" value="Replication_Regulatory_Kinase"/>
</dbReference>
<dbReference type="Proteomes" id="UP001176517">
    <property type="component" value="Unassembled WGS sequence"/>
</dbReference>
<dbReference type="GO" id="GO:1901987">
    <property type="term" value="P:regulation of cell cycle phase transition"/>
    <property type="evidence" value="ECO:0007669"/>
    <property type="project" value="TreeGrafter"/>
</dbReference>
<dbReference type="EMBL" id="JAPDMZ010000076">
    <property type="protein sequence ID" value="KAK0551485.1"/>
    <property type="molecule type" value="Genomic_DNA"/>
</dbReference>
<evidence type="ECO:0000256" key="4">
    <source>
        <dbReference type="PROSITE-ProRule" id="PRU00600"/>
    </source>
</evidence>
<dbReference type="Gene3D" id="3.40.50.10190">
    <property type="entry name" value="BRCT domain"/>
    <property type="match status" value="1"/>
</dbReference>
<proteinExistence type="predicted"/>
<feature type="domain" description="DBF4-type" evidence="7">
    <location>
        <begin position="768"/>
        <end position="817"/>
    </location>
</feature>
<dbReference type="Pfam" id="PF00533">
    <property type="entry name" value="BRCT"/>
    <property type="match status" value="1"/>
</dbReference>
<accession>A0AAN6GQ01</accession>